<feature type="transmembrane region" description="Helical" evidence="1">
    <location>
        <begin position="60"/>
        <end position="78"/>
    </location>
</feature>
<name>A0ABS3H6P7_9ENTE</name>
<dbReference type="Gene3D" id="1.10.1760.20">
    <property type="match status" value="1"/>
</dbReference>
<feature type="transmembrane region" description="Helical" evidence="1">
    <location>
        <begin position="32"/>
        <end position="53"/>
    </location>
</feature>
<reference evidence="2 3" key="1">
    <citation type="submission" date="2021-03" db="EMBL/GenBank/DDBJ databases">
        <title>Enterococcal diversity collection.</title>
        <authorList>
            <person name="Gilmore M.S."/>
            <person name="Schwartzman J."/>
            <person name="Van Tyne D."/>
            <person name="Martin M."/>
            <person name="Earl A.M."/>
            <person name="Manson A.L."/>
            <person name="Straub T."/>
            <person name="Salamzade R."/>
            <person name="Saavedra J."/>
            <person name="Lebreton F."/>
            <person name="Prichula J."/>
            <person name="Schaufler K."/>
            <person name="Gaca A."/>
            <person name="Sgardioli B."/>
            <person name="Wagenaar J."/>
            <person name="Strong T."/>
        </authorList>
    </citation>
    <scope>NUCLEOTIDE SEQUENCE [LARGE SCALE GENOMIC DNA]</scope>
    <source>
        <strain evidence="2 3">MJM12</strain>
    </source>
</reference>
<feature type="transmembrane region" description="Helical" evidence="1">
    <location>
        <begin position="162"/>
        <end position="186"/>
    </location>
</feature>
<proteinExistence type="predicted"/>
<keyword evidence="1" id="KW-1133">Transmembrane helix</keyword>
<evidence type="ECO:0000313" key="3">
    <source>
        <dbReference type="Proteomes" id="UP000664256"/>
    </source>
</evidence>
<feature type="transmembrane region" description="Helical" evidence="1">
    <location>
        <begin position="90"/>
        <end position="110"/>
    </location>
</feature>
<dbReference type="Pfam" id="PF12822">
    <property type="entry name" value="ECF_trnsprt"/>
    <property type="match status" value="1"/>
</dbReference>
<accession>A0ABS3H6P7</accession>
<dbReference type="Proteomes" id="UP000664256">
    <property type="component" value="Unassembled WGS sequence"/>
</dbReference>
<dbReference type="RefSeq" id="WP_206903294.1">
    <property type="nucleotide sequence ID" value="NZ_JAFLVT010000008.1"/>
</dbReference>
<dbReference type="EMBL" id="JAFLVT010000008">
    <property type="protein sequence ID" value="MBO0449131.1"/>
    <property type="molecule type" value="Genomic_DNA"/>
</dbReference>
<gene>
    <name evidence="2" type="ORF">JZO76_06225</name>
</gene>
<feature type="transmembrane region" description="Helical" evidence="1">
    <location>
        <begin position="7"/>
        <end position="26"/>
    </location>
</feature>
<keyword evidence="1" id="KW-0812">Transmembrane</keyword>
<protein>
    <submittedName>
        <fullName evidence="2">ECF transporter S component</fullName>
    </submittedName>
</protein>
<evidence type="ECO:0000256" key="1">
    <source>
        <dbReference type="SAM" id="Phobius"/>
    </source>
</evidence>
<evidence type="ECO:0000313" key="2">
    <source>
        <dbReference type="EMBL" id="MBO0449131.1"/>
    </source>
</evidence>
<feature type="transmembrane region" description="Helical" evidence="1">
    <location>
        <begin position="117"/>
        <end position="142"/>
    </location>
</feature>
<dbReference type="InterPro" id="IPR024529">
    <property type="entry name" value="ECF_trnsprt_substrate-spec"/>
</dbReference>
<keyword evidence="1" id="KW-0472">Membrane</keyword>
<keyword evidence="3" id="KW-1185">Reference proteome</keyword>
<sequence>MNTKSKSYRIAIRAILTAIIILQAMVPFLGFIPLGITSLTIIHITVIVAAIVLGTKDGMFIGLVWGICTIIRAFTSPTTPIDTMVFTNPIVSVLPRILVGLVAGVLFHWWYKKKGNLYVASILAAIGGTLTNTILVLTFMGTLYTGPVASAYGVDPSGLLKVLATIVATNGISEVIGAVILTPILVKAIFTATHLKPAYHS</sequence>
<organism evidence="2 3">
    <name type="scientific">Candidatus Enterococcus myersii</name>
    <dbReference type="NCBI Taxonomy" id="2815322"/>
    <lineage>
        <taxon>Bacteria</taxon>
        <taxon>Bacillati</taxon>
        <taxon>Bacillota</taxon>
        <taxon>Bacilli</taxon>
        <taxon>Lactobacillales</taxon>
        <taxon>Enterococcaceae</taxon>
        <taxon>Enterococcus</taxon>
    </lineage>
</organism>
<comment type="caution">
    <text evidence="2">The sequence shown here is derived from an EMBL/GenBank/DDBJ whole genome shotgun (WGS) entry which is preliminary data.</text>
</comment>